<dbReference type="EMBL" id="RJVU01036174">
    <property type="protein sequence ID" value="ROL46946.1"/>
    <property type="molecule type" value="Genomic_DNA"/>
</dbReference>
<sequence length="132" mass="15127">MHTCTSSQFPLLLHFAIWQRAEDTEGLRSDLPLPRSRLLLKARHHFSSPHPALHLHSRGKCASQILTPCATVQTANRRDLEGALNYMCMSFATERQDVALNSSGERQTEKETDKEKPKSTQRTEIKEKRMEK</sequence>
<gene>
    <name evidence="2" type="ORF">DPX16_20598</name>
</gene>
<feature type="region of interest" description="Disordered" evidence="1">
    <location>
        <begin position="99"/>
        <end position="132"/>
    </location>
</feature>
<evidence type="ECO:0000313" key="2">
    <source>
        <dbReference type="EMBL" id="ROL46946.1"/>
    </source>
</evidence>
<reference evidence="2 3" key="1">
    <citation type="submission" date="2018-10" db="EMBL/GenBank/DDBJ databases">
        <title>Genome assembly for a Yunnan-Guizhou Plateau 3E fish, Anabarilius grahami (Regan), and its evolutionary and genetic applications.</title>
        <authorList>
            <person name="Jiang W."/>
        </authorList>
    </citation>
    <scope>NUCLEOTIDE SEQUENCE [LARGE SCALE GENOMIC DNA]</scope>
    <source>
        <strain evidence="2">AG-KIZ</strain>
        <tissue evidence="2">Muscle</tissue>
    </source>
</reference>
<keyword evidence="3" id="KW-1185">Reference proteome</keyword>
<dbReference type="Proteomes" id="UP000281406">
    <property type="component" value="Unassembled WGS sequence"/>
</dbReference>
<evidence type="ECO:0000313" key="3">
    <source>
        <dbReference type="Proteomes" id="UP000281406"/>
    </source>
</evidence>
<proteinExistence type="predicted"/>
<evidence type="ECO:0000256" key="1">
    <source>
        <dbReference type="SAM" id="MobiDB-lite"/>
    </source>
</evidence>
<feature type="compositionally biased region" description="Basic and acidic residues" evidence="1">
    <location>
        <begin position="106"/>
        <end position="132"/>
    </location>
</feature>
<comment type="caution">
    <text evidence="2">The sequence shown here is derived from an EMBL/GenBank/DDBJ whole genome shotgun (WGS) entry which is preliminary data.</text>
</comment>
<accession>A0A3N0YL80</accession>
<organism evidence="2 3">
    <name type="scientific">Anabarilius grahami</name>
    <name type="common">Kanglang fish</name>
    <name type="synonym">Barilius grahami</name>
    <dbReference type="NCBI Taxonomy" id="495550"/>
    <lineage>
        <taxon>Eukaryota</taxon>
        <taxon>Metazoa</taxon>
        <taxon>Chordata</taxon>
        <taxon>Craniata</taxon>
        <taxon>Vertebrata</taxon>
        <taxon>Euteleostomi</taxon>
        <taxon>Actinopterygii</taxon>
        <taxon>Neopterygii</taxon>
        <taxon>Teleostei</taxon>
        <taxon>Ostariophysi</taxon>
        <taxon>Cypriniformes</taxon>
        <taxon>Xenocyprididae</taxon>
        <taxon>Xenocypridinae</taxon>
        <taxon>Xenocypridinae incertae sedis</taxon>
        <taxon>Anabarilius</taxon>
    </lineage>
</organism>
<name>A0A3N0YL80_ANAGA</name>
<dbReference type="AlphaFoldDB" id="A0A3N0YL80"/>
<protein>
    <submittedName>
        <fullName evidence="2">Uncharacterized protein</fullName>
    </submittedName>
</protein>